<feature type="region of interest" description="Disordered" evidence="1">
    <location>
        <begin position="338"/>
        <end position="357"/>
    </location>
</feature>
<dbReference type="GeneID" id="113920339"/>
<feature type="compositionally biased region" description="Low complexity" evidence="1">
    <location>
        <begin position="121"/>
        <end position="139"/>
    </location>
</feature>
<reference evidence="3" key="1">
    <citation type="submission" date="2025-08" db="UniProtKB">
        <authorList>
            <consortium name="RefSeq"/>
        </authorList>
    </citation>
    <scope>IDENTIFICATION</scope>
    <source>
        <tissue evidence="3">Blood</tissue>
    </source>
</reference>
<evidence type="ECO:0000313" key="2">
    <source>
        <dbReference type="Proteomes" id="UP000515165"/>
    </source>
</evidence>
<dbReference type="RefSeq" id="XP_027446460.1">
    <property type="nucleotide sequence ID" value="XM_027590659.2"/>
</dbReference>
<keyword evidence="2" id="KW-1185">Reference proteome</keyword>
<accession>A0A6J2CQ56</accession>
<feature type="compositionally biased region" description="Pro residues" evidence="1">
    <location>
        <begin position="140"/>
        <end position="151"/>
    </location>
</feature>
<evidence type="ECO:0000256" key="1">
    <source>
        <dbReference type="SAM" id="MobiDB-lite"/>
    </source>
</evidence>
<dbReference type="Proteomes" id="UP000515165">
    <property type="component" value="Chromosome 3"/>
</dbReference>
<dbReference type="KEGG" id="zca:113920339"/>
<evidence type="ECO:0000313" key="3">
    <source>
        <dbReference type="RefSeq" id="XP_027446460.1"/>
    </source>
</evidence>
<feature type="compositionally biased region" description="Pro residues" evidence="1">
    <location>
        <begin position="195"/>
        <end position="218"/>
    </location>
</feature>
<feature type="compositionally biased region" description="Low complexity" evidence="1">
    <location>
        <begin position="50"/>
        <end position="62"/>
    </location>
</feature>
<protein>
    <submittedName>
        <fullName evidence="3">WAS/WASL-interacting protein family member 3-like</fullName>
    </submittedName>
</protein>
<dbReference type="AlphaFoldDB" id="A0A6J2CQ56"/>
<proteinExistence type="predicted"/>
<gene>
    <name evidence="3" type="primary">LOC113920339</name>
</gene>
<organism evidence="2 3">
    <name type="scientific">Zalophus californianus</name>
    <name type="common">California sealion</name>
    <dbReference type="NCBI Taxonomy" id="9704"/>
    <lineage>
        <taxon>Eukaryota</taxon>
        <taxon>Metazoa</taxon>
        <taxon>Chordata</taxon>
        <taxon>Craniata</taxon>
        <taxon>Vertebrata</taxon>
        <taxon>Euteleostomi</taxon>
        <taxon>Mammalia</taxon>
        <taxon>Eutheria</taxon>
        <taxon>Laurasiatheria</taxon>
        <taxon>Carnivora</taxon>
        <taxon>Caniformia</taxon>
        <taxon>Pinnipedia</taxon>
        <taxon>Otariidae</taxon>
        <taxon>Zalophus</taxon>
    </lineage>
</organism>
<feature type="region of interest" description="Disordered" evidence="1">
    <location>
        <begin position="108"/>
        <end position="221"/>
    </location>
</feature>
<feature type="compositionally biased region" description="Low complexity" evidence="1">
    <location>
        <begin position="179"/>
        <end position="194"/>
    </location>
</feature>
<feature type="region of interest" description="Disordered" evidence="1">
    <location>
        <begin position="43"/>
        <end position="62"/>
    </location>
</feature>
<name>A0A6J2CQ56_ZALCA</name>
<feature type="compositionally biased region" description="Gly residues" evidence="1">
    <location>
        <begin position="108"/>
        <end position="120"/>
    </location>
</feature>
<feature type="compositionally biased region" description="Polar residues" evidence="1">
    <location>
        <begin position="153"/>
        <end position="162"/>
    </location>
</feature>
<sequence length="357" mass="36092">MDYLIHSSNSPGYYVPAAAHLSDPGPGLTRRCRDFCRGRRPLPPPPVLPRRPSVLRPPAAPAAASPARAHLFDVVEASQHADAPVVEDGELLRQLLLTGLQHGARHGGGCGGGGGGGGAAAAGRLAPSHRPAASASTSLGPPPPAPSPRPPSQGKTSMTLAPQSRAADRASRGRRLTVPSPAAARAPAASCLPPAALPSPPPALSAPAPTEPPSPAPPLGVAAAAAAAASPAAENEAASRSPGRALGHLIGRAGAPARPDGELRLGGALARPTRLGRGRRALRTGLPPQILPCAHLCLIPAWESSAGTEWGGISMLAPLRPPPLSYKFPKVAFPHHLPKETSRSPEGGRGAFQATFA</sequence>